<feature type="binding site" evidence="6">
    <location>
        <position position="59"/>
    </location>
    <ligand>
        <name>FMN</name>
        <dbReference type="ChEBI" id="CHEBI:58210"/>
    </ligand>
</feature>
<dbReference type="CDD" id="cd01095">
    <property type="entry name" value="Nitrilotriacetate_monoxgenase"/>
    <property type="match status" value="1"/>
</dbReference>
<dbReference type="EMBL" id="QOQF01000013">
    <property type="protein sequence ID" value="RCL77041.1"/>
    <property type="molecule type" value="Genomic_DNA"/>
</dbReference>
<dbReference type="PIRSF" id="PIRSF000337">
    <property type="entry name" value="NTA_MOA"/>
    <property type="match status" value="1"/>
</dbReference>
<feature type="binding site" evidence="6">
    <location>
        <position position="230"/>
    </location>
    <ligand>
        <name>FMN</name>
        <dbReference type="ChEBI" id="CHEBI:58210"/>
    </ligand>
</feature>
<name>A0A368E0Q2_9PROT</name>
<proteinExistence type="inferred from homology"/>
<feature type="domain" description="Luciferase-like" evidence="7">
    <location>
        <begin position="30"/>
        <end position="393"/>
    </location>
</feature>
<keyword evidence="2 6" id="KW-0288">FMN</keyword>
<dbReference type="InterPro" id="IPR016215">
    <property type="entry name" value="NTA_MOA"/>
</dbReference>
<comment type="similarity">
    <text evidence="5">Belongs to the NtaA/SnaA/DszA monooxygenase family.</text>
</comment>
<evidence type="ECO:0000313" key="8">
    <source>
        <dbReference type="EMBL" id="RCL77041.1"/>
    </source>
</evidence>
<reference evidence="8 9" key="1">
    <citation type="journal article" date="2018" name="Microbiome">
        <title>Fine metagenomic profile of the Mediterranean stratified and mixed water columns revealed by assembly and recruitment.</title>
        <authorList>
            <person name="Haro-Moreno J.M."/>
            <person name="Lopez-Perez M."/>
            <person name="De La Torre J.R."/>
            <person name="Picazo A."/>
            <person name="Camacho A."/>
            <person name="Rodriguez-Valera F."/>
        </authorList>
    </citation>
    <scope>NUCLEOTIDE SEQUENCE [LARGE SCALE GENOMIC DNA]</scope>
    <source>
        <strain evidence="8">MED-G55</strain>
    </source>
</reference>
<dbReference type="Pfam" id="PF00296">
    <property type="entry name" value="Bac_luciferase"/>
    <property type="match status" value="1"/>
</dbReference>
<feature type="binding site" evidence="6">
    <location>
        <position position="105"/>
    </location>
    <ligand>
        <name>FMN</name>
        <dbReference type="ChEBI" id="CHEBI:58210"/>
    </ligand>
</feature>
<evidence type="ECO:0000313" key="9">
    <source>
        <dbReference type="Proteomes" id="UP000252132"/>
    </source>
</evidence>
<gene>
    <name evidence="8" type="ORF">DBW69_04325</name>
</gene>
<keyword evidence="4" id="KW-0503">Monooxygenase</keyword>
<dbReference type="SUPFAM" id="SSF51679">
    <property type="entry name" value="Bacterial luciferase-like"/>
    <property type="match status" value="1"/>
</dbReference>
<evidence type="ECO:0000256" key="5">
    <source>
        <dbReference type="ARBA" id="ARBA00033748"/>
    </source>
</evidence>
<sequence>MANNRKIIMVGFMQAQNCSNYPASWRHHQSAGDFLTPDYYQRIARALEDGKFHLGFFDDRLALPDIYGADHKEAVKNGIRVVKMDPVPILATMAMATKNLGLAATISTTYYNAFHIARTMMTLDHMTGGRAGWNVVTSLNDSEAFNMGAAGTIEHDRRYDRADELMTNIIDMWGAWDPDAILFDKENGVFADPEKVRSYDFQGEWFQTKGTFTVPPSPQGHPVIVQAGQSGRGRQFACEWGEVIFTIQNNVERGVQVRKEMREEAAKQGRDPDTIAICPAVYVTTGETQAIAEDKYAYVNNLAKPIDGLTLLSEVLNFDFATKGYDEPFTDEELGSINGLRGILDKVVRLSGKSNPTLRDFVDHSGRGTVHEAPHIVGDPKQVADELEKWFTEGAADGFVLFASHTPGAYEEFSRYIVPELQRRGIYHDDYAGPTLRGNLGFSSYRQK</sequence>
<accession>A0A368E0Q2</accession>
<keyword evidence="1 6" id="KW-0285">Flavoprotein</keyword>
<dbReference type="NCBIfam" id="TIGR03860">
    <property type="entry name" value="FMN_nitrolo"/>
    <property type="match status" value="1"/>
</dbReference>
<dbReference type="InterPro" id="IPR051260">
    <property type="entry name" value="Diverse_substr_monoxygenases"/>
</dbReference>
<organism evidence="8 9">
    <name type="scientific">PS1 clade bacterium</name>
    <dbReference type="NCBI Taxonomy" id="2175152"/>
    <lineage>
        <taxon>Bacteria</taxon>
        <taxon>Pseudomonadati</taxon>
        <taxon>Pseudomonadota</taxon>
        <taxon>Alphaproteobacteria</taxon>
        <taxon>PS1 clade</taxon>
    </lineage>
</organism>
<dbReference type="PANTHER" id="PTHR30011:SF16">
    <property type="entry name" value="C2H2 FINGER DOMAIN TRANSCRIPTION FACTOR (EUROFUNG)-RELATED"/>
    <property type="match status" value="1"/>
</dbReference>
<dbReference type="PANTHER" id="PTHR30011">
    <property type="entry name" value="ALKANESULFONATE MONOOXYGENASE-RELATED"/>
    <property type="match status" value="1"/>
</dbReference>
<feature type="binding site" evidence="6">
    <location>
        <position position="159"/>
    </location>
    <ligand>
        <name>FMN</name>
        <dbReference type="ChEBI" id="CHEBI:58210"/>
    </ligand>
</feature>
<dbReference type="AlphaFoldDB" id="A0A368E0Q2"/>
<feature type="binding site" evidence="6">
    <location>
        <position position="155"/>
    </location>
    <ligand>
        <name>FMN</name>
        <dbReference type="ChEBI" id="CHEBI:58210"/>
    </ligand>
</feature>
<evidence type="ECO:0000256" key="1">
    <source>
        <dbReference type="ARBA" id="ARBA00022630"/>
    </source>
</evidence>
<dbReference type="InterPro" id="IPR011251">
    <property type="entry name" value="Luciferase-like_dom"/>
</dbReference>
<comment type="caution">
    <text evidence="8">The sequence shown here is derived from an EMBL/GenBank/DDBJ whole genome shotgun (WGS) entry which is preliminary data.</text>
</comment>
<evidence type="ECO:0000256" key="4">
    <source>
        <dbReference type="ARBA" id="ARBA00023033"/>
    </source>
</evidence>
<evidence type="ECO:0000256" key="3">
    <source>
        <dbReference type="ARBA" id="ARBA00023002"/>
    </source>
</evidence>
<dbReference type="Proteomes" id="UP000252132">
    <property type="component" value="Unassembled WGS sequence"/>
</dbReference>
<evidence type="ECO:0000256" key="6">
    <source>
        <dbReference type="PIRSR" id="PIRSR000337-1"/>
    </source>
</evidence>
<dbReference type="GO" id="GO:0016705">
    <property type="term" value="F:oxidoreductase activity, acting on paired donors, with incorporation or reduction of molecular oxygen"/>
    <property type="evidence" value="ECO:0007669"/>
    <property type="project" value="InterPro"/>
</dbReference>
<dbReference type="InterPro" id="IPR036661">
    <property type="entry name" value="Luciferase-like_sf"/>
</dbReference>
<dbReference type="Gene3D" id="3.20.20.30">
    <property type="entry name" value="Luciferase-like domain"/>
    <property type="match status" value="1"/>
</dbReference>
<dbReference type="GO" id="GO:0004497">
    <property type="term" value="F:monooxygenase activity"/>
    <property type="evidence" value="ECO:0007669"/>
    <property type="project" value="UniProtKB-KW"/>
</dbReference>
<protein>
    <submittedName>
        <fullName evidence="8">LLM class flavin-dependent oxidoreductase</fullName>
    </submittedName>
</protein>
<keyword evidence="3" id="KW-0560">Oxidoreductase</keyword>
<evidence type="ECO:0000259" key="7">
    <source>
        <dbReference type="Pfam" id="PF00296"/>
    </source>
</evidence>
<evidence type="ECO:0000256" key="2">
    <source>
        <dbReference type="ARBA" id="ARBA00022643"/>
    </source>
</evidence>